<gene>
    <name evidence="4" type="ORF">BDQ12DRAFT_697670</name>
</gene>
<dbReference type="AlphaFoldDB" id="A0A5C3M6H0"/>
<dbReference type="InterPro" id="IPR021765">
    <property type="entry name" value="UstYa-like"/>
</dbReference>
<name>A0A5C3M6H0_9AGAR</name>
<evidence type="ECO:0000313" key="4">
    <source>
        <dbReference type="EMBL" id="TFK40273.1"/>
    </source>
</evidence>
<comment type="pathway">
    <text evidence="1">Mycotoxin biosynthesis.</text>
</comment>
<dbReference type="PANTHER" id="PTHR33365">
    <property type="entry name" value="YALI0B05434P"/>
    <property type="match status" value="1"/>
</dbReference>
<dbReference type="PANTHER" id="PTHR33365:SF11">
    <property type="entry name" value="TAT PATHWAY SIGNAL SEQUENCE"/>
    <property type="match status" value="1"/>
</dbReference>
<evidence type="ECO:0000313" key="5">
    <source>
        <dbReference type="Proteomes" id="UP000308652"/>
    </source>
</evidence>
<reference evidence="4 5" key="1">
    <citation type="journal article" date="2019" name="Nat. Ecol. Evol.">
        <title>Megaphylogeny resolves global patterns of mushroom evolution.</title>
        <authorList>
            <person name="Varga T."/>
            <person name="Krizsan K."/>
            <person name="Foldi C."/>
            <person name="Dima B."/>
            <person name="Sanchez-Garcia M."/>
            <person name="Sanchez-Ramirez S."/>
            <person name="Szollosi G.J."/>
            <person name="Szarkandi J.G."/>
            <person name="Papp V."/>
            <person name="Albert L."/>
            <person name="Andreopoulos W."/>
            <person name="Angelini C."/>
            <person name="Antonin V."/>
            <person name="Barry K.W."/>
            <person name="Bougher N.L."/>
            <person name="Buchanan P."/>
            <person name="Buyck B."/>
            <person name="Bense V."/>
            <person name="Catcheside P."/>
            <person name="Chovatia M."/>
            <person name="Cooper J."/>
            <person name="Damon W."/>
            <person name="Desjardin D."/>
            <person name="Finy P."/>
            <person name="Geml J."/>
            <person name="Haridas S."/>
            <person name="Hughes K."/>
            <person name="Justo A."/>
            <person name="Karasinski D."/>
            <person name="Kautmanova I."/>
            <person name="Kiss B."/>
            <person name="Kocsube S."/>
            <person name="Kotiranta H."/>
            <person name="LaButti K.M."/>
            <person name="Lechner B.E."/>
            <person name="Liimatainen K."/>
            <person name="Lipzen A."/>
            <person name="Lukacs Z."/>
            <person name="Mihaltcheva S."/>
            <person name="Morgado L.N."/>
            <person name="Niskanen T."/>
            <person name="Noordeloos M.E."/>
            <person name="Ohm R.A."/>
            <person name="Ortiz-Santana B."/>
            <person name="Ovrebo C."/>
            <person name="Racz N."/>
            <person name="Riley R."/>
            <person name="Savchenko A."/>
            <person name="Shiryaev A."/>
            <person name="Soop K."/>
            <person name="Spirin V."/>
            <person name="Szebenyi C."/>
            <person name="Tomsovsky M."/>
            <person name="Tulloss R.E."/>
            <person name="Uehling J."/>
            <person name="Grigoriev I.V."/>
            <person name="Vagvolgyi C."/>
            <person name="Papp T."/>
            <person name="Martin F.M."/>
            <person name="Miettinen O."/>
            <person name="Hibbett D.S."/>
            <person name="Nagy L.G."/>
        </authorList>
    </citation>
    <scope>NUCLEOTIDE SEQUENCE [LARGE SCALE GENOMIC DNA]</scope>
    <source>
        <strain evidence="4 5">CBS 166.37</strain>
    </source>
</reference>
<evidence type="ECO:0000256" key="2">
    <source>
        <dbReference type="ARBA" id="ARBA00023002"/>
    </source>
</evidence>
<keyword evidence="5" id="KW-1185">Reference proteome</keyword>
<dbReference type="EMBL" id="ML213597">
    <property type="protein sequence ID" value="TFK40273.1"/>
    <property type="molecule type" value="Genomic_DNA"/>
</dbReference>
<dbReference type="Pfam" id="PF11807">
    <property type="entry name" value="UstYa"/>
    <property type="match status" value="1"/>
</dbReference>
<evidence type="ECO:0000256" key="1">
    <source>
        <dbReference type="ARBA" id="ARBA00004685"/>
    </source>
</evidence>
<dbReference type="STRING" id="68775.A0A5C3M6H0"/>
<dbReference type="GO" id="GO:0016491">
    <property type="term" value="F:oxidoreductase activity"/>
    <property type="evidence" value="ECO:0007669"/>
    <property type="project" value="UniProtKB-KW"/>
</dbReference>
<accession>A0A5C3M6H0</accession>
<proteinExistence type="inferred from homology"/>
<evidence type="ECO:0000256" key="3">
    <source>
        <dbReference type="ARBA" id="ARBA00035112"/>
    </source>
</evidence>
<dbReference type="OrthoDB" id="3687641at2759"/>
<dbReference type="GO" id="GO:0043386">
    <property type="term" value="P:mycotoxin biosynthetic process"/>
    <property type="evidence" value="ECO:0007669"/>
    <property type="project" value="InterPro"/>
</dbReference>
<organism evidence="4 5">
    <name type="scientific">Crucibulum laeve</name>
    <dbReference type="NCBI Taxonomy" id="68775"/>
    <lineage>
        <taxon>Eukaryota</taxon>
        <taxon>Fungi</taxon>
        <taxon>Dikarya</taxon>
        <taxon>Basidiomycota</taxon>
        <taxon>Agaricomycotina</taxon>
        <taxon>Agaricomycetes</taxon>
        <taxon>Agaricomycetidae</taxon>
        <taxon>Agaricales</taxon>
        <taxon>Agaricineae</taxon>
        <taxon>Nidulariaceae</taxon>
        <taxon>Crucibulum</taxon>
    </lineage>
</organism>
<protein>
    <submittedName>
        <fullName evidence="4">Uncharacterized protein</fullName>
    </submittedName>
</protein>
<sequence length="135" mass="15663">MENSVHYAIDTALGISEWNTTLPSNGGLIYLGKDFRPFSISMFHQIRCLNIIREAVATRNAQRLTTKPTVIVHHCTNYLRQMVLCRANTRLESVRRPVGPHVTNPYVTHTCKDWTVVYNEAERNYDTFINRRIKN</sequence>
<comment type="similarity">
    <text evidence="3">Belongs to the ustYa family.</text>
</comment>
<keyword evidence="2" id="KW-0560">Oxidoreductase</keyword>
<dbReference type="Proteomes" id="UP000308652">
    <property type="component" value="Unassembled WGS sequence"/>
</dbReference>